<dbReference type="RefSeq" id="WP_270042961.1">
    <property type="nucleotide sequence ID" value="NZ_JAPDOD010000027.1"/>
</dbReference>
<gene>
    <name evidence="4" type="ORF">OM076_25825</name>
</gene>
<dbReference type="Proteomes" id="UP001149140">
    <property type="component" value="Unassembled WGS sequence"/>
</dbReference>
<reference evidence="4" key="1">
    <citation type="submission" date="2022-10" db="EMBL/GenBank/DDBJ databases">
        <title>The WGS of Solirubrobacter ginsenosidimutans DSM 21036.</title>
        <authorList>
            <person name="Jiang Z."/>
        </authorList>
    </citation>
    <scope>NUCLEOTIDE SEQUENCE</scope>
    <source>
        <strain evidence="4">DSM 21036</strain>
    </source>
</reference>
<proteinExistence type="predicted"/>
<evidence type="ECO:0000313" key="5">
    <source>
        <dbReference type="Proteomes" id="UP001149140"/>
    </source>
</evidence>
<sequence>MDLLVRPAAPDDPCVPLLFESAKPYYTAYAGSSRRALALLEAVFAEPGHAASYDCCTVACVNTELVGVVSGFPVEAGDELSRRFIRLTLPKLPPWRWPGTFRHLRAAGHVAPSPPPGAYYVDALAVAPSWRRQGIARRLLDEAHEQARTAGLDRLALDTGLQNADARRLYEAYGFGEREIRRAPNDRTARALGGPGFVGYLKAV</sequence>
<dbReference type="EMBL" id="JAPDOD010000027">
    <property type="protein sequence ID" value="MDA0163715.1"/>
    <property type="molecule type" value="Genomic_DNA"/>
</dbReference>
<keyword evidence="1" id="KW-0808">Transferase</keyword>
<feature type="domain" description="N-acetyltransferase" evidence="3">
    <location>
        <begin position="56"/>
        <end position="204"/>
    </location>
</feature>
<dbReference type="GO" id="GO:0016747">
    <property type="term" value="F:acyltransferase activity, transferring groups other than amino-acyl groups"/>
    <property type="evidence" value="ECO:0007669"/>
    <property type="project" value="InterPro"/>
</dbReference>
<dbReference type="InterPro" id="IPR050832">
    <property type="entry name" value="Bact_Acetyltransf"/>
</dbReference>
<keyword evidence="5" id="KW-1185">Reference proteome</keyword>
<dbReference type="PANTHER" id="PTHR43877">
    <property type="entry name" value="AMINOALKYLPHOSPHONATE N-ACETYLTRANSFERASE-RELATED-RELATED"/>
    <property type="match status" value="1"/>
</dbReference>
<dbReference type="InterPro" id="IPR000182">
    <property type="entry name" value="GNAT_dom"/>
</dbReference>
<dbReference type="CDD" id="cd04301">
    <property type="entry name" value="NAT_SF"/>
    <property type="match status" value="1"/>
</dbReference>
<dbReference type="Gene3D" id="3.40.630.30">
    <property type="match status" value="1"/>
</dbReference>
<comment type="caution">
    <text evidence="4">The sequence shown here is derived from an EMBL/GenBank/DDBJ whole genome shotgun (WGS) entry which is preliminary data.</text>
</comment>
<evidence type="ECO:0000256" key="2">
    <source>
        <dbReference type="ARBA" id="ARBA00023315"/>
    </source>
</evidence>
<evidence type="ECO:0000313" key="4">
    <source>
        <dbReference type="EMBL" id="MDA0163715.1"/>
    </source>
</evidence>
<evidence type="ECO:0000256" key="1">
    <source>
        <dbReference type="ARBA" id="ARBA00022679"/>
    </source>
</evidence>
<name>A0A9X3MYM2_9ACTN</name>
<dbReference type="InterPro" id="IPR016181">
    <property type="entry name" value="Acyl_CoA_acyltransferase"/>
</dbReference>
<dbReference type="PROSITE" id="PS51186">
    <property type="entry name" value="GNAT"/>
    <property type="match status" value="1"/>
</dbReference>
<dbReference type="SUPFAM" id="SSF55729">
    <property type="entry name" value="Acyl-CoA N-acyltransferases (Nat)"/>
    <property type="match status" value="1"/>
</dbReference>
<dbReference type="AlphaFoldDB" id="A0A9X3MYM2"/>
<dbReference type="Pfam" id="PF00583">
    <property type="entry name" value="Acetyltransf_1"/>
    <property type="match status" value="1"/>
</dbReference>
<organism evidence="4 5">
    <name type="scientific">Solirubrobacter ginsenosidimutans</name>
    <dbReference type="NCBI Taxonomy" id="490573"/>
    <lineage>
        <taxon>Bacteria</taxon>
        <taxon>Bacillati</taxon>
        <taxon>Actinomycetota</taxon>
        <taxon>Thermoleophilia</taxon>
        <taxon>Solirubrobacterales</taxon>
        <taxon>Solirubrobacteraceae</taxon>
        <taxon>Solirubrobacter</taxon>
    </lineage>
</organism>
<accession>A0A9X3MYM2</accession>
<keyword evidence="2" id="KW-0012">Acyltransferase</keyword>
<protein>
    <submittedName>
        <fullName evidence="4">GNAT family N-acetyltransferase</fullName>
    </submittedName>
</protein>
<evidence type="ECO:0000259" key="3">
    <source>
        <dbReference type="PROSITE" id="PS51186"/>
    </source>
</evidence>